<dbReference type="AlphaFoldDB" id="U2LID3"/>
<dbReference type="STRING" id="411473.RUMCAL_02972"/>
<keyword evidence="1" id="KW-0472">Membrane</keyword>
<gene>
    <name evidence="2" type="ORF">RUMCAL_02972</name>
</gene>
<feature type="transmembrane region" description="Helical" evidence="1">
    <location>
        <begin position="42"/>
        <end position="66"/>
    </location>
</feature>
<organism evidence="2 3">
    <name type="scientific">Ruminococcus callidus ATCC 27760</name>
    <dbReference type="NCBI Taxonomy" id="411473"/>
    <lineage>
        <taxon>Bacteria</taxon>
        <taxon>Bacillati</taxon>
        <taxon>Bacillota</taxon>
        <taxon>Clostridia</taxon>
        <taxon>Eubacteriales</taxon>
        <taxon>Oscillospiraceae</taxon>
        <taxon>Ruminococcus</taxon>
    </lineage>
</organism>
<dbReference type="RefSeq" id="WP_021681165.1">
    <property type="nucleotide sequence ID" value="NZ_KI260336.1"/>
</dbReference>
<dbReference type="InterPro" id="IPR021560">
    <property type="entry name" value="DUF3021"/>
</dbReference>
<dbReference type="EMBL" id="AWVF01000386">
    <property type="protein sequence ID" value="ERJ89249.1"/>
    <property type="molecule type" value="Genomic_DNA"/>
</dbReference>
<accession>U2LID3</accession>
<dbReference type="Pfam" id="PF11457">
    <property type="entry name" value="DUF3021"/>
    <property type="match status" value="1"/>
</dbReference>
<dbReference type="InterPro" id="IPR036259">
    <property type="entry name" value="MFS_trans_sf"/>
</dbReference>
<keyword evidence="3" id="KW-1185">Reference proteome</keyword>
<evidence type="ECO:0000313" key="3">
    <source>
        <dbReference type="Proteomes" id="UP000016662"/>
    </source>
</evidence>
<reference evidence="2 3" key="1">
    <citation type="submission" date="2013-07" db="EMBL/GenBank/DDBJ databases">
        <authorList>
            <person name="Weinstock G."/>
            <person name="Sodergren E."/>
            <person name="Wylie T."/>
            <person name="Fulton L."/>
            <person name="Fulton R."/>
            <person name="Fronick C."/>
            <person name="O'Laughlin M."/>
            <person name="Godfrey J."/>
            <person name="Miner T."/>
            <person name="Herter B."/>
            <person name="Appelbaum E."/>
            <person name="Cordes M."/>
            <person name="Lek S."/>
            <person name="Wollam A."/>
            <person name="Pepin K.H."/>
            <person name="Palsikar V.B."/>
            <person name="Mitreva M."/>
            <person name="Wilson R.K."/>
        </authorList>
    </citation>
    <scope>NUCLEOTIDE SEQUENCE [LARGE SCALE GENOMIC DNA]</scope>
    <source>
        <strain evidence="2 3">ATCC 27760</strain>
    </source>
</reference>
<dbReference type="PATRIC" id="fig|411473.3.peg.2499"/>
<evidence type="ECO:0000313" key="2">
    <source>
        <dbReference type="EMBL" id="ERJ89249.1"/>
    </source>
</evidence>
<keyword evidence="1" id="KW-1133">Transmembrane helix</keyword>
<dbReference type="Proteomes" id="UP000016662">
    <property type="component" value="Unassembled WGS sequence"/>
</dbReference>
<dbReference type="PROSITE" id="PS51257">
    <property type="entry name" value="PROKAR_LIPOPROTEIN"/>
    <property type="match status" value="1"/>
</dbReference>
<evidence type="ECO:0008006" key="4">
    <source>
        <dbReference type="Google" id="ProtNLM"/>
    </source>
</evidence>
<dbReference type="SUPFAM" id="SSF103473">
    <property type="entry name" value="MFS general substrate transporter"/>
    <property type="match status" value="1"/>
</dbReference>
<comment type="caution">
    <text evidence="2">The sequence shown here is derived from an EMBL/GenBank/DDBJ whole genome shotgun (WGS) entry which is preliminary data.</text>
</comment>
<proteinExistence type="predicted"/>
<feature type="transmembrane region" description="Helical" evidence="1">
    <location>
        <begin position="105"/>
        <end position="127"/>
    </location>
</feature>
<feature type="transmembrane region" description="Helical" evidence="1">
    <location>
        <begin position="7"/>
        <end position="30"/>
    </location>
</feature>
<sequence>MKNRFKRFLSITTVSATGTLIACIVWYGVYCLSGHQEILHFWIPYMVLPEILSIGVLAGAVTELVLPPKDMEKWEGMLRLVVHYVLITLGVLICGWLYGWYELSVVGVLAMCLTSAAVYLFTSALNYQIYKKTAEQMNEKLKEHHKKTAGSPVVFPKEGIDHEKGV</sequence>
<name>U2LID3_9FIRM</name>
<protein>
    <recommendedName>
        <fullName evidence="4">DUF3021 domain-containing protein</fullName>
    </recommendedName>
</protein>
<feature type="transmembrane region" description="Helical" evidence="1">
    <location>
        <begin position="78"/>
        <end position="99"/>
    </location>
</feature>
<dbReference type="HOGENOM" id="CLU_1601485_0_0_9"/>
<keyword evidence="1" id="KW-0812">Transmembrane</keyword>
<evidence type="ECO:0000256" key="1">
    <source>
        <dbReference type="SAM" id="Phobius"/>
    </source>
</evidence>